<name>A0A5C7VPN1_9PROT</name>
<protein>
    <recommendedName>
        <fullName evidence="6">Ribosomal RNA large subunit methyltransferase H</fullName>
        <ecNumber evidence="6">2.1.1.177</ecNumber>
    </recommendedName>
    <alternativeName>
        <fullName evidence="6">23S rRNA (pseudouridine1915-N3)-methyltransferase</fullName>
    </alternativeName>
    <alternativeName>
        <fullName evidence="6">23S rRNA m3Psi1915 methyltransferase</fullName>
    </alternativeName>
    <alternativeName>
        <fullName evidence="6">rRNA (pseudouridine-N3-)-methyltransferase RlmH</fullName>
    </alternativeName>
</protein>
<accession>A0A5C7VPN1</accession>
<dbReference type="CDD" id="cd18081">
    <property type="entry name" value="RlmH-like"/>
    <property type="match status" value="1"/>
</dbReference>
<keyword evidence="2 6" id="KW-0489">Methyltransferase</keyword>
<dbReference type="EC" id="2.1.1.177" evidence="6"/>
<gene>
    <name evidence="6 7" type="primary">rlmH</name>
    <name evidence="7" type="ORF">E6Q60_09390</name>
</gene>
<dbReference type="NCBIfam" id="TIGR00246">
    <property type="entry name" value="tRNA_RlmH_YbeA"/>
    <property type="match status" value="1"/>
</dbReference>
<dbReference type="Gene3D" id="3.40.1280.10">
    <property type="match status" value="1"/>
</dbReference>
<dbReference type="AlphaFoldDB" id="A0A5C7VPN1"/>
<evidence type="ECO:0000256" key="2">
    <source>
        <dbReference type="ARBA" id="ARBA00022603"/>
    </source>
</evidence>
<dbReference type="InterPro" id="IPR029026">
    <property type="entry name" value="tRNA_m1G_MTases_N"/>
</dbReference>
<feature type="binding site" evidence="6">
    <location>
        <position position="73"/>
    </location>
    <ligand>
        <name>S-adenosyl-L-methionine</name>
        <dbReference type="ChEBI" id="CHEBI:59789"/>
    </ligand>
</feature>
<dbReference type="NCBIfam" id="NF000986">
    <property type="entry name" value="PRK00103.1-4"/>
    <property type="match status" value="1"/>
</dbReference>
<keyword evidence="1 6" id="KW-0698">rRNA processing</keyword>
<feature type="binding site" evidence="6">
    <location>
        <position position="104"/>
    </location>
    <ligand>
        <name>S-adenosyl-L-methionine</name>
        <dbReference type="ChEBI" id="CHEBI:59789"/>
    </ligand>
</feature>
<dbReference type="PIRSF" id="PIRSF004505">
    <property type="entry name" value="MT_bac"/>
    <property type="match status" value="1"/>
</dbReference>
<sequence>MKFFILAVGNKMPDWVEAGYVEYTKRLSHEINVNLIEIKPEKRVGGKPVEQLLQAEAQRIRSVLPPNCHIVALDERGQQWTTVQFADVINTWMTTGEAIAFVIGGADGLHGDIKRTAHELMALSKLTLPHGLVRVLLAEQIYRAMSINKNHPYHRA</sequence>
<dbReference type="HAMAP" id="MF_00658">
    <property type="entry name" value="23SrRNA_methyltr_H"/>
    <property type="match status" value="1"/>
</dbReference>
<evidence type="ECO:0000313" key="7">
    <source>
        <dbReference type="EMBL" id="TXI27607.1"/>
    </source>
</evidence>
<dbReference type="InterPro" id="IPR029028">
    <property type="entry name" value="Alpha/beta_knot_MTases"/>
</dbReference>
<keyword evidence="4 6" id="KW-0949">S-adenosyl-L-methionine</keyword>
<dbReference type="SUPFAM" id="SSF75217">
    <property type="entry name" value="alpha/beta knot"/>
    <property type="match status" value="1"/>
</dbReference>
<comment type="subunit">
    <text evidence="6">Homodimer.</text>
</comment>
<evidence type="ECO:0000256" key="3">
    <source>
        <dbReference type="ARBA" id="ARBA00022679"/>
    </source>
</evidence>
<comment type="function">
    <text evidence="6">Specifically methylates the pseudouridine at position 1915 (m3Psi1915) in 23S rRNA.</text>
</comment>
<evidence type="ECO:0000256" key="1">
    <source>
        <dbReference type="ARBA" id="ARBA00022552"/>
    </source>
</evidence>
<dbReference type="GO" id="GO:0005737">
    <property type="term" value="C:cytoplasm"/>
    <property type="evidence" value="ECO:0007669"/>
    <property type="project" value="UniProtKB-SubCell"/>
</dbReference>
<evidence type="ECO:0000256" key="4">
    <source>
        <dbReference type="ARBA" id="ARBA00022691"/>
    </source>
</evidence>
<dbReference type="Proteomes" id="UP000321055">
    <property type="component" value="Unassembled WGS sequence"/>
</dbReference>
<proteinExistence type="inferred from homology"/>
<dbReference type="InterPro" id="IPR003742">
    <property type="entry name" value="RlmH-like"/>
</dbReference>
<comment type="caution">
    <text evidence="7">The sequence shown here is derived from an EMBL/GenBank/DDBJ whole genome shotgun (WGS) entry which is preliminary data.</text>
</comment>
<dbReference type="GO" id="GO:0070038">
    <property type="term" value="F:rRNA (pseudouridine-N3-)-methyltransferase activity"/>
    <property type="evidence" value="ECO:0007669"/>
    <property type="project" value="UniProtKB-UniRule"/>
</dbReference>
<comment type="subcellular location">
    <subcellularLocation>
        <location evidence="6">Cytoplasm</location>
    </subcellularLocation>
</comment>
<reference evidence="7 8" key="1">
    <citation type="submission" date="2018-09" db="EMBL/GenBank/DDBJ databases">
        <title>Metagenome Assembled Genomes from an Advanced Water Purification Facility.</title>
        <authorList>
            <person name="Stamps B.W."/>
            <person name="Spear J.R."/>
        </authorList>
    </citation>
    <scope>NUCLEOTIDE SEQUENCE [LARGE SCALE GENOMIC DNA]</scope>
    <source>
        <strain evidence="7">Bin_54_1</strain>
    </source>
</reference>
<evidence type="ECO:0000256" key="6">
    <source>
        <dbReference type="HAMAP-Rule" id="MF_00658"/>
    </source>
</evidence>
<feature type="binding site" evidence="6">
    <location>
        <begin position="123"/>
        <end position="128"/>
    </location>
    <ligand>
        <name>S-adenosyl-L-methionine</name>
        <dbReference type="ChEBI" id="CHEBI:59789"/>
    </ligand>
</feature>
<dbReference type="EMBL" id="SSFX01000073">
    <property type="protein sequence ID" value="TXI27607.1"/>
    <property type="molecule type" value="Genomic_DNA"/>
</dbReference>
<comment type="catalytic activity">
    <reaction evidence="6">
        <text>pseudouridine(1915) in 23S rRNA + S-adenosyl-L-methionine = N(3)-methylpseudouridine(1915) in 23S rRNA + S-adenosyl-L-homocysteine + H(+)</text>
        <dbReference type="Rhea" id="RHEA:42752"/>
        <dbReference type="Rhea" id="RHEA-COMP:10221"/>
        <dbReference type="Rhea" id="RHEA-COMP:10222"/>
        <dbReference type="ChEBI" id="CHEBI:15378"/>
        <dbReference type="ChEBI" id="CHEBI:57856"/>
        <dbReference type="ChEBI" id="CHEBI:59789"/>
        <dbReference type="ChEBI" id="CHEBI:65314"/>
        <dbReference type="ChEBI" id="CHEBI:74486"/>
        <dbReference type="EC" id="2.1.1.177"/>
    </reaction>
</comment>
<dbReference type="Pfam" id="PF02590">
    <property type="entry name" value="SPOUT_MTase"/>
    <property type="match status" value="1"/>
</dbReference>
<comment type="similarity">
    <text evidence="5 6">Belongs to the RNA methyltransferase RlmH family.</text>
</comment>
<dbReference type="PANTHER" id="PTHR33603">
    <property type="entry name" value="METHYLTRANSFERASE"/>
    <property type="match status" value="1"/>
</dbReference>
<evidence type="ECO:0000256" key="5">
    <source>
        <dbReference type="ARBA" id="ARBA00038303"/>
    </source>
</evidence>
<dbReference type="PANTHER" id="PTHR33603:SF1">
    <property type="entry name" value="RIBOSOMAL RNA LARGE SUBUNIT METHYLTRANSFERASE H"/>
    <property type="match status" value="1"/>
</dbReference>
<keyword evidence="6" id="KW-0963">Cytoplasm</keyword>
<evidence type="ECO:0000313" key="8">
    <source>
        <dbReference type="Proteomes" id="UP000321055"/>
    </source>
</evidence>
<keyword evidence="3 6" id="KW-0808">Transferase</keyword>
<organism evidence="7 8">
    <name type="scientific">Nitrosomonas oligotropha</name>
    <dbReference type="NCBI Taxonomy" id="42354"/>
    <lineage>
        <taxon>Bacteria</taxon>
        <taxon>Pseudomonadati</taxon>
        <taxon>Pseudomonadota</taxon>
        <taxon>Betaproteobacteria</taxon>
        <taxon>Nitrosomonadales</taxon>
        <taxon>Nitrosomonadaceae</taxon>
        <taxon>Nitrosomonas</taxon>
    </lineage>
</organism>